<sequence length="204" mass="23331">MAQTRRQRYQKKRPFYKKNKFWLFVLIFLLALGFGSNYLLQQNTAGQKSSAAKRESQIISKTAKKSKLAKSKAQFKKDTFETKQFKLSLISGKITADKAGNPVLWLDYRFKNQSDQKLKAQTVWQTNAKLYQNQTRLSSTDQLISTLPTSDQTEIDQTSKWTPAQATTTGAIAYKLVNKQDIVLKFIDPTTQTVVGTKNYKLTE</sequence>
<feature type="transmembrane region" description="Helical" evidence="2">
    <location>
        <begin position="21"/>
        <end position="40"/>
    </location>
</feature>
<reference evidence="5" key="1">
    <citation type="journal article" date="2019" name="Int. J. Syst. Evol. Microbiol.">
        <title>The Global Catalogue of Microorganisms (GCM) 10K type strain sequencing project: providing services to taxonomists for standard genome sequencing and annotation.</title>
        <authorList>
            <consortium name="The Broad Institute Genomics Platform"/>
            <consortium name="The Broad Institute Genome Sequencing Center for Infectious Disease"/>
            <person name="Wu L."/>
            <person name="Ma J."/>
        </authorList>
    </citation>
    <scope>NUCLEOTIDE SEQUENCE [LARGE SCALE GENOMIC DNA]</scope>
    <source>
        <strain evidence="5">CCM 8896</strain>
    </source>
</reference>
<evidence type="ECO:0000259" key="3">
    <source>
        <dbReference type="Pfam" id="PF16729"/>
    </source>
</evidence>
<name>A0ABW4JCU8_9LACO</name>
<proteinExistence type="predicted"/>
<keyword evidence="2" id="KW-0472">Membrane</keyword>
<comment type="caution">
    <text evidence="4">The sequence shown here is derived from an EMBL/GenBank/DDBJ whole genome shotgun (WGS) entry which is preliminary data.</text>
</comment>
<dbReference type="Gene3D" id="2.60.40.1240">
    <property type="match status" value="1"/>
</dbReference>
<keyword evidence="2" id="KW-0812">Transmembrane</keyword>
<keyword evidence="2" id="KW-1133">Transmembrane helix</keyword>
<dbReference type="EMBL" id="JBHTOP010000026">
    <property type="protein sequence ID" value="MFD1672787.1"/>
    <property type="molecule type" value="Genomic_DNA"/>
</dbReference>
<evidence type="ECO:0000256" key="1">
    <source>
        <dbReference type="ARBA" id="ARBA00022729"/>
    </source>
</evidence>
<keyword evidence="5" id="KW-1185">Reference proteome</keyword>
<dbReference type="RefSeq" id="WP_125713125.1">
    <property type="nucleotide sequence ID" value="NZ_JBHTOP010000026.1"/>
</dbReference>
<accession>A0ABW4JCU8</accession>
<dbReference type="Pfam" id="PF16729">
    <property type="entry name" value="DUF5067"/>
    <property type="match status" value="1"/>
</dbReference>
<keyword evidence="1" id="KW-0732">Signal</keyword>
<gene>
    <name evidence="4" type="ORF">ACFQ5M_11810</name>
</gene>
<protein>
    <submittedName>
        <fullName evidence="4">DUF5067 domain-containing protein</fullName>
    </submittedName>
</protein>
<dbReference type="Proteomes" id="UP001597267">
    <property type="component" value="Unassembled WGS sequence"/>
</dbReference>
<evidence type="ECO:0000313" key="5">
    <source>
        <dbReference type="Proteomes" id="UP001597267"/>
    </source>
</evidence>
<evidence type="ECO:0000313" key="4">
    <source>
        <dbReference type="EMBL" id="MFD1672787.1"/>
    </source>
</evidence>
<organism evidence="4 5">
    <name type="scientific">Agrilactobacillus yilanensis</name>
    <dbReference type="NCBI Taxonomy" id="2485997"/>
    <lineage>
        <taxon>Bacteria</taxon>
        <taxon>Bacillati</taxon>
        <taxon>Bacillota</taxon>
        <taxon>Bacilli</taxon>
        <taxon>Lactobacillales</taxon>
        <taxon>Lactobacillaceae</taxon>
        <taxon>Agrilactobacillus</taxon>
    </lineage>
</organism>
<dbReference type="InterPro" id="IPR029050">
    <property type="entry name" value="Immunoprotect_excell_Ig-like"/>
</dbReference>
<feature type="domain" description="DUF5067" evidence="3">
    <location>
        <begin position="61"/>
        <end position="186"/>
    </location>
</feature>
<dbReference type="InterPro" id="IPR031989">
    <property type="entry name" value="DUF5067"/>
</dbReference>
<evidence type="ECO:0000256" key="2">
    <source>
        <dbReference type="SAM" id="Phobius"/>
    </source>
</evidence>